<dbReference type="EMBL" id="BPVZ01000131">
    <property type="protein sequence ID" value="GKV38833.1"/>
    <property type="molecule type" value="Genomic_DNA"/>
</dbReference>
<keyword evidence="2" id="KW-1185">Reference proteome</keyword>
<dbReference type="Proteomes" id="UP001054252">
    <property type="component" value="Unassembled WGS sequence"/>
</dbReference>
<gene>
    <name evidence="1" type="ORF">SLEP1_g46698</name>
</gene>
<reference evidence="1 2" key="1">
    <citation type="journal article" date="2021" name="Commun. Biol.">
        <title>The genome of Shorea leprosula (Dipterocarpaceae) highlights the ecological relevance of drought in aseasonal tropical rainforests.</title>
        <authorList>
            <person name="Ng K.K.S."/>
            <person name="Kobayashi M.J."/>
            <person name="Fawcett J.A."/>
            <person name="Hatakeyama M."/>
            <person name="Paape T."/>
            <person name="Ng C.H."/>
            <person name="Ang C.C."/>
            <person name="Tnah L.H."/>
            <person name="Lee C.T."/>
            <person name="Nishiyama T."/>
            <person name="Sese J."/>
            <person name="O'Brien M.J."/>
            <person name="Copetti D."/>
            <person name="Mohd Noor M.I."/>
            <person name="Ong R.C."/>
            <person name="Putra M."/>
            <person name="Sireger I.Z."/>
            <person name="Indrioko S."/>
            <person name="Kosugi Y."/>
            <person name="Izuno A."/>
            <person name="Isagi Y."/>
            <person name="Lee S.L."/>
            <person name="Shimizu K.K."/>
        </authorList>
    </citation>
    <scope>NUCLEOTIDE SEQUENCE [LARGE SCALE GENOMIC DNA]</scope>
    <source>
        <strain evidence="1">214</strain>
    </source>
</reference>
<accession>A0AAV5LNT4</accession>
<evidence type="ECO:0000313" key="1">
    <source>
        <dbReference type="EMBL" id="GKV38833.1"/>
    </source>
</evidence>
<sequence length="36" mass="4192">MPFRKTCSSLREIPTLRHVSLSIPPVRFLFLYASEV</sequence>
<dbReference type="AlphaFoldDB" id="A0AAV5LNT4"/>
<comment type="caution">
    <text evidence="1">The sequence shown here is derived from an EMBL/GenBank/DDBJ whole genome shotgun (WGS) entry which is preliminary data.</text>
</comment>
<protein>
    <submittedName>
        <fullName evidence="1">Uncharacterized protein</fullName>
    </submittedName>
</protein>
<evidence type="ECO:0000313" key="2">
    <source>
        <dbReference type="Proteomes" id="UP001054252"/>
    </source>
</evidence>
<name>A0AAV5LNT4_9ROSI</name>
<proteinExistence type="predicted"/>
<organism evidence="1 2">
    <name type="scientific">Rubroshorea leprosula</name>
    <dbReference type="NCBI Taxonomy" id="152421"/>
    <lineage>
        <taxon>Eukaryota</taxon>
        <taxon>Viridiplantae</taxon>
        <taxon>Streptophyta</taxon>
        <taxon>Embryophyta</taxon>
        <taxon>Tracheophyta</taxon>
        <taxon>Spermatophyta</taxon>
        <taxon>Magnoliopsida</taxon>
        <taxon>eudicotyledons</taxon>
        <taxon>Gunneridae</taxon>
        <taxon>Pentapetalae</taxon>
        <taxon>rosids</taxon>
        <taxon>malvids</taxon>
        <taxon>Malvales</taxon>
        <taxon>Dipterocarpaceae</taxon>
        <taxon>Rubroshorea</taxon>
    </lineage>
</organism>